<evidence type="ECO:0000256" key="1">
    <source>
        <dbReference type="ARBA" id="ARBA00022676"/>
    </source>
</evidence>
<evidence type="ECO:0000256" key="3">
    <source>
        <dbReference type="ARBA" id="ARBA00023211"/>
    </source>
</evidence>
<comment type="caution">
    <text evidence="5">The sequence shown here is derived from an EMBL/GenBank/DDBJ whole genome shotgun (WGS) entry which is preliminary data.</text>
</comment>
<sequence>MDRQCVMAGLAATKTTAQLADEFINNIPVSYAFVTFLAGDSDYVKGVVCLAKGLRKVKAAYPLVVAVLPDVPEEHRNLLLNQGCLLREIDPVLPPVGKNESPFARAYFAINYCKVRLWQFVEYRKMVYMDADIQVLKNIDNLFELPSGCFYAVMDCLCEMDGLCCPEMVRWPQVLGDKPLFYFNGGMFIFEPSLTTYANLLRSLDTTPPTPFAEQDFLNSFFRDIAKPVHPVYNLLVAMLWRHPEYVELDKVKVVHFCVAGSKPWKYTGKEPNMNRADLKMLVDGWWDVYNDALLDFTGNEATHGGVSG</sequence>
<dbReference type="InterPro" id="IPR002495">
    <property type="entry name" value="Glyco_trans_8"/>
</dbReference>
<protein>
    <recommendedName>
        <fullName evidence="4">Hexosyltransferase</fullName>
        <ecNumber evidence="4">2.4.1.-</ecNumber>
    </recommendedName>
</protein>
<dbReference type="EC" id="2.4.1.-" evidence="4"/>
<keyword evidence="6" id="KW-1185">Reference proteome</keyword>
<keyword evidence="1" id="KW-0328">Glycosyltransferase</keyword>
<dbReference type="Proteomes" id="UP001190926">
    <property type="component" value="Unassembled WGS sequence"/>
</dbReference>
<dbReference type="PANTHER" id="PTHR11183">
    <property type="entry name" value="GLYCOGENIN SUBFAMILY MEMBER"/>
    <property type="match status" value="1"/>
</dbReference>
<dbReference type="InterPro" id="IPR029044">
    <property type="entry name" value="Nucleotide-diphossugar_trans"/>
</dbReference>
<dbReference type="InterPro" id="IPR050587">
    <property type="entry name" value="GNT1/Glycosyltrans_8"/>
</dbReference>
<dbReference type="AlphaFoldDB" id="A0AAD4IRE4"/>
<dbReference type="SUPFAM" id="SSF53448">
    <property type="entry name" value="Nucleotide-diphospho-sugar transferases"/>
    <property type="match status" value="1"/>
</dbReference>
<dbReference type="GO" id="GO:0016757">
    <property type="term" value="F:glycosyltransferase activity"/>
    <property type="evidence" value="ECO:0007669"/>
    <property type="project" value="UniProtKB-KW"/>
</dbReference>
<dbReference type="CDD" id="cd02537">
    <property type="entry name" value="GT8_Glycogenin"/>
    <property type="match status" value="1"/>
</dbReference>
<evidence type="ECO:0000313" key="5">
    <source>
        <dbReference type="EMBL" id="KAH6820067.1"/>
    </source>
</evidence>
<gene>
    <name evidence="5" type="ORF">C2S53_013641</name>
</gene>
<name>A0AAD4IRE4_PERFH</name>
<keyword evidence="3" id="KW-0464">Manganese</keyword>
<organism evidence="5 6">
    <name type="scientific">Perilla frutescens var. hirtella</name>
    <name type="common">Perilla citriodora</name>
    <name type="synonym">Perilla setoyensis</name>
    <dbReference type="NCBI Taxonomy" id="608512"/>
    <lineage>
        <taxon>Eukaryota</taxon>
        <taxon>Viridiplantae</taxon>
        <taxon>Streptophyta</taxon>
        <taxon>Embryophyta</taxon>
        <taxon>Tracheophyta</taxon>
        <taxon>Spermatophyta</taxon>
        <taxon>Magnoliopsida</taxon>
        <taxon>eudicotyledons</taxon>
        <taxon>Gunneridae</taxon>
        <taxon>Pentapetalae</taxon>
        <taxon>asterids</taxon>
        <taxon>lamiids</taxon>
        <taxon>Lamiales</taxon>
        <taxon>Lamiaceae</taxon>
        <taxon>Nepetoideae</taxon>
        <taxon>Elsholtzieae</taxon>
        <taxon>Perilla</taxon>
    </lineage>
</organism>
<reference evidence="5 6" key="1">
    <citation type="journal article" date="2021" name="Nat. Commun.">
        <title>Incipient diploidization of the medicinal plant Perilla within 10,000 years.</title>
        <authorList>
            <person name="Zhang Y."/>
            <person name="Shen Q."/>
            <person name="Leng L."/>
            <person name="Zhang D."/>
            <person name="Chen S."/>
            <person name="Shi Y."/>
            <person name="Ning Z."/>
            <person name="Chen S."/>
        </authorList>
    </citation>
    <scope>NUCLEOTIDE SEQUENCE [LARGE SCALE GENOMIC DNA]</scope>
    <source>
        <strain evidence="6">cv. PC099</strain>
    </source>
</reference>
<accession>A0AAD4IRE4</accession>
<evidence type="ECO:0000256" key="4">
    <source>
        <dbReference type="RuleBase" id="RU362027"/>
    </source>
</evidence>
<dbReference type="EMBL" id="SDAM02004710">
    <property type="protein sequence ID" value="KAH6820067.1"/>
    <property type="molecule type" value="Genomic_DNA"/>
</dbReference>
<evidence type="ECO:0000313" key="6">
    <source>
        <dbReference type="Proteomes" id="UP001190926"/>
    </source>
</evidence>
<evidence type="ECO:0000256" key="2">
    <source>
        <dbReference type="ARBA" id="ARBA00022679"/>
    </source>
</evidence>
<proteinExistence type="inferred from homology"/>
<dbReference type="Pfam" id="PF01501">
    <property type="entry name" value="Glyco_transf_8"/>
    <property type="match status" value="1"/>
</dbReference>
<keyword evidence="2" id="KW-0808">Transferase</keyword>
<comment type="similarity">
    <text evidence="4">Belongs to the glycosyltransferase 8 family.</text>
</comment>
<dbReference type="Gene3D" id="3.90.550.10">
    <property type="entry name" value="Spore Coat Polysaccharide Biosynthesis Protein SpsA, Chain A"/>
    <property type="match status" value="1"/>
</dbReference>